<evidence type="ECO:0000313" key="7">
    <source>
        <dbReference type="EMBL" id="EQD30822.1"/>
    </source>
</evidence>
<dbReference type="InterPro" id="IPR010095">
    <property type="entry name" value="Cas12f1-like_TNB"/>
</dbReference>
<evidence type="ECO:0000256" key="4">
    <source>
        <dbReference type="ARBA" id="ARBA00023172"/>
    </source>
</evidence>
<feature type="domain" description="Probable transposase IS891/IS1136/IS1341" evidence="5">
    <location>
        <begin position="110"/>
        <end position="201"/>
    </location>
</feature>
<feature type="non-terminal residue" evidence="7">
    <location>
        <position position="1"/>
    </location>
</feature>
<gene>
    <name evidence="7" type="ORF">B2A_13975</name>
</gene>
<dbReference type="Pfam" id="PF07282">
    <property type="entry name" value="Cas12f1-like_TNB"/>
    <property type="match status" value="1"/>
</dbReference>
<name>T0YG49_9ZZZZ</name>
<dbReference type="GO" id="GO:0003677">
    <property type="term" value="F:DNA binding"/>
    <property type="evidence" value="ECO:0007669"/>
    <property type="project" value="UniProtKB-KW"/>
</dbReference>
<accession>T0YG49</accession>
<keyword evidence="3" id="KW-0238">DNA-binding</keyword>
<evidence type="ECO:0000256" key="3">
    <source>
        <dbReference type="ARBA" id="ARBA00023125"/>
    </source>
</evidence>
<dbReference type="Pfam" id="PF01385">
    <property type="entry name" value="OrfB_IS605"/>
    <property type="match status" value="1"/>
</dbReference>
<dbReference type="NCBIfam" id="NF040570">
    <property type="entry name" value="guided_TnpB"/>
    <property type="match status" value="1"/>
</dbReference>
<evidence type="ECO:0000256" key="2">
    <source>
        <dbReference type="ARBA" id="ARBA00022578"/>
    </source>
</evidence>
<comment type="similarity">
    <text evidence="1">In the C-terminal section; belongs to the transposase 35 family.</text>
</comment>
<dbReference type="NCBIfam" id="TIGR01766">
    <property type="entry name" value="IS200/IS605 family accessory protein TnpB-like domain"/>
    <property type="match status" value="1"/>
</dbReference>
<keyword evidence="4" id="KW-0233">DNA recombination</keyword>
<evidence type="ECO:0000259" key="5">
    <source>
        <dbReference type="Pfam" id="PF01385"/>
    </source>
</evidence>
<evidence type="ECO:0000256" key="1">
    <source>
        <dbReference type="ARBA" id="ARBA00008761"/>
    </source>
</evidence>
<dbReference type="GO" id="GO:0006310">
    <property type="term" value="P:DNA recombination"/>
    <property type="evidence" value="ECO:0007669"/>
    <property type="project" value="UniProtKB-KW"/>
</dbReference>
<organism evidence="7">
    <name type="scientific">mine drainage metagenome</name>
    <dbReference type="NCBI Taxonomy" id="410659"/>
    <lineage>
        <taxon>unclassified sequences</taxon>
        <taxon>metagenomes</taxon>
        <taxon>ecological metagenomes</taxon>
    </lineage>
</organism>
<feature type="domain" description="Cas12f1-like TNB" evidence="6">
    <location>
        <begin position="232"/>
        <end position="288"/>
    </location>
</feature>
<dbReference type="GO" id="GO:0032196">
    <property type="term" value="P:transposition"/>
    <property type="evidence" value="ECO:0007669"/>
    <property type="project" value="UniProtKB-KW"/>
</dbReference>
<sequence>YELHRLVYYDIKNAYKLPSQLVVRAISKVAESYKVDRTCIHEFDRHGSIIYDQRILSFKGLDSVSMNTLHGRIRIPIVFGEYQKQKLSRVHGQADLLLKNGTFYLAVVVDLPEEPEYEAIDYIGIDLGVKNIATTSDGRNYSGDTIRKKRITTAKHRNRLQKRGTRSAKRRLKKISGKEKRFQRSVNHDISKEIVAEAKGTGRGVALEDLCNINQKTVVRHNQRYIRMSWAFNQLRQYINYKAGVSGVPVAVVNPYNTSRECPGCHTINKRTDRTGTHSDVFNADIVAKQTMSPRSI</sequence>
<protein>
    <submittedName>
        <fullName evidence="7">Transposase, IS605 OrfB family</fullName>
    </submittedName>
</protein>
<dbReference type="InterPro" id="IPR001959">
    <property type="entry name" value="Transposase"/>
</dbReference>
<comment type="caution">
    <text evidence="7">The sequence shown here is derived from an EMBL/GenBank/DDBJ whole genome shotgun (WGS) entry which is preliminary data.</text>
</comment>
<keyword evidence="2" id="KW-0815">Transposition</keyword>
<evidence type="ECO:0000259" key="6">
    <source>
        <dbReference type="Pfam" id="PF07282"/>
    </source>
</evidence>
<dbReference type="AlphaFoldDB" id="T0YG49"/>
<dbReference type="EMBL" id="AUZZ01010132">
    <property type="protein sequence ID" value="EQD30822.1"/>
    <property type="molecule type" value="Genomic_DNA"/>
</dbReference>
<reference evidence="7" key="2">
    <citation type="journal article" date="2014" name="ISME J.">
        <title>Microbial stratification in low pH oxic and suboxic macroscopic growths along an acid mine drainage.</title>
        <authorList>
            <person name="Mendez-Garcia C."/>
            <person name="Mesa V."/>
            <person name="Sprenger R.R."/>
            <person name="Richter M."/>
            <person name="Diez M.S."/>
            <person name="Solano J."/>
            <person name="Bargiela R."/>
            <person name="Golyshina O.V."/>
            <person name="Manteca A."/>
            <person name="Ramos J.L."/>
            <person name="Gallego J.R."/>
            <person name="Llorente I."/>
            <person name="Martins Dos Santos V.A."/>
            <person name="Jensen O.N."/>
            <person name="Pelaez A.I."/>
            <person name="Sanchez J."/>
            <person name="Ferrer M."/>
        </authorList>
    </citation>
    <scope>NUCLEOTIDE SEQUENCE</scope>
</reference>
<reference evidence="7" key="1">
    <citation type="submission" date="2013-08" db="EMBL/GenBank/DDBJ databases">
        <authorList>
            <person name="Mendez C."/>
            <person name="Richter M."/>
            <person name="Ferrer M."/>
            <person name="Sanchez J."/>
        </authorList>
    </citation>
    <scope>NUCLEOTIDE SEQUENCE</scope>
</reference>
<proteinExistence type="inferred from homology"/>